<dbReference type="PANTHER" id="PTHR34388">
    <property type="entry name" value="DNA POLYMERASE III SUBUNIT DELTA"/>
    <property type="match status" value="1"/>
</dbReference>
<keyword evidence="6" id="KW-0239">DNA-directed DNA polymerase</keyword>
<dbReference type="Pfam" id="PF21694">
    <property type="entry name" value="DNA_pol3_delta_C"/>
    <property type="match status" value="1"/>
</dbReference>
<evidence type="ECO:0000313" key="11">
    <source>
        <dbReference type="EMBL" id="CAB4563661.1"/>
    </source>
</evidence>
<accession>A0A6J6DHW2</accession>
<gene>
    <name evidence="11" type="ORF">UFOPK1650_00331</name>
</gene>
<dbReference type="Gene3D" id="3.40.50.300">
    <property type="entry name" value="P-loop containing nucleotide triphosphate hydrolases"/>
    <property type="match status" value="1"/>
</dbReference>
<feature type="domain" description="DNA polymerase III delta subunit-like C-terminal" evidence="10">
    <location>
        <begin position="192"/>
        <end position="306"/>
    </location>
</feature>
<dbReference type="GO" id="GO:0006261">
    <property type="term" value="P:DNA-templated DNA replication"/>
    <property type="evidence" value="ECO:0007669"/>
    <property type="project" value="TreeGrafter"/>
</dbReference>
<evidence type="ECO:0000256" key="6">
    <source>
        <dbReference type="ARBA" id="ARBA00022932"/>
    </source>
</evidence>
<dbReference type="InterPro" id="IPR008921">
    <property type="entry name" value="DNA_pol3_clamp-load_cplx_C"/>
</dbReference>
<keyword evidence="3" id="KW-0808">Transferase</keyword>
<dbReference type="GO" id="GO:0003677">
    <property type="term" value="F:DNA binding"/>
    <property type="evidence" value="ECO:0007669"/>
    <property type="project" value="InterPro"/>
</dbReference>
<organism evidence="11">
    <name type="scientific">freshwater metagenome</name>
    <dbReference type="NCBI Taxonomy" id="449393"/>
    <lineage>
        <taxon>unclassified sequences</taxon>
        <taxon>metagenomes</taxon>
        <taxon>ecological metagenomes</taxon>
    </lineage>
</organism>
<comment type="catalytic activity">
    <reaction evidence="8">
        <text>DNA(n) + a 2'-deoxyribonucleoside 5'-triphosphate = DNA(n+1) + diphosphate</text>
        <dbReference type="Rhea" id="RHEA:22508"/>
        <dbReference type="Rhea" id="RHEA-COMP:17339"/>
        <dbReference type="Rhea" id="RHEA-COMP:17340"/>
        <dbReference type="ChEBI" id="CHEBI:33019"/>
        <dbReference type="ChEBI" id="CHEBI:61560"/>
        <dbReference type="ChEBI" id="CHEBI:173112"/>
        <dbReference type="EC" id="2.7.7.7"/>
    </reaction>
</comment>
<dbReference type="InterPro" id="IPR048466">
    <property type="entry name" value="DNA_pol3_delta-like_C"/>
</dbReference>
<comment type="similarity">
    <text evidence="7">Belongs to the DNA polymerase HolA subunit family.</text>
</comment>
<dbReference type="Pfam" id="PF06144">
    <property type="entry name" value="DNA_pol3_delta"/>
    <property type="match status" value="1"/>
</dbReference>
<dbReference type="SUPFAM" id="SSF48019">
    <property type="entry name" value="post-AAA+ oligomerization domain-like"/>
    <property type="match status" value="1"/>
</dbReference>
<evidence type="ECO:0000256" key="8">
    <source>
        <dbReference type="ARBA" id="ARBA00049244"/>
    </source>
</evidence>
<name>A0A6J6DHW2_9ZZZZ</name>
<evidence type="ECO:0000259" key="9">
    <source>
        <dbReference type="Pfam" id="PF06144"/>
    </source>
</evidence>
<evidence type="ECO:0000256" key="4">
    <source>
        <dbReference type="ARBA" id="ARBA00022695"/>
    </source>
</evidence>
<reference evidence="11" key="1">
    <citation type="submission" date="2020-05" db="EMBL/GenBank/DDBJ databases">
        <authorList>
            <person name="Chiriac C."/>
            <person name="Salcher M."/>
            <person name="Ghai R."/>
            <person name="Kavagutti S V."/>
        </authorList>
    </citation>
    <scope>NUCLEOTIDE SEQUENCE</scope>
</reference>
<sequence length="326" mass="36181">MEPLILIHGSEDVIAERVLREIVEKLADHERTTIDCSEAEAGSISEAMAPSLFSEKRLIVIKNLQDLDSELHPEVDRYIENPDPSNVVVLIHRGGVKGKGLLDRLKKKGVKVHRAEPLKKLTDRMAFIREEFQRLGRKISAEALASLVAGFADMRELTSVARQLAQDVQQGKTIDEDAVATMTQGRKMTSGFDVADAVIAKDPRKALLSTRQAFDSGVEPMAIFTAVRMSVMSMLKVIDIPRGAKSFEVAGELGMAPWQIDKARRQLSQWREEDFDLALNEIVRADWAVKGGEGHPQYAVERMVLAIASSGRLVQSPDQSTAWRKS</sequence>
<evidence type="ECO:0000256" key="2">
    <source>
        <dbReference type="ARBA" id="ARBA00017703"/>
    </source>
</evidence>
<dbReference type="InterPro" id="IPR010372">
    <property type="entry name" value="DNA_pol3_delta_N"/>
</dbReference>
<feature type="domain" description="DNA polymerase III delta N-terminal" evidence="9">
    <location>
        <begin position="24"/>
        <end position="112"/>
    </location>
</feature>
<dbReference type="GO" id="GO:0003887">
    <property type="term" value="F:DNA-directed DNA polymerase activity"/>
    <property type="evidence" value="ECO:0007669"/>
    <property type="project" value="UniProtKB-KW"/>
</dbReference>
<dbReference type="EC" id="2.7.7.7" evidence="1"/>
<evidence type="ECO:0000256" key="5">
    <source>
        <dbReference type="ARBA" id="ARBA00022705"/>
    </source>
</evidence>
<proteinExistence type="inferred from homology"/>
<dbReference type="AlphaFoldDB" id="A0A6J6DHW2"/>
<dbReference type="GO" id="GO:0009360">
    <property type="term" value="C:DNA polymerase III complex"/>
    <property type="evidence" value="ECO:0007669"/>
    <property type="project" value="InterPro"/>
</dbReference>
<dbReference type="PANTHER" id="PTHR34388:SF1">
    <property type="entry name" value="DNA POLYMERASE III SUBUNIT DELTA"/>
    <property type="match status" value="1"/>
</dbReference>
<protein>
    <recommendedName>
        <fullName evidence="2">DNA polymerase III subunit delta</fullName>
        <ecNumber evidence="1">2.7.7.7</ecNumber>
    </recommendedName>
</protein>
<keyword evidence="5" id="KW-0235">DNA replication</keyword>
<dbReference type="NCBIfam" id="TIGR01128">
    <property type="entry name" value="holA"/>
    <property type="match status" value="1"/>
</dbReference>
<evidence type="ECO:0000256" key="7">
    <source>
        <dbReference type="ARBA" id="ARBA00034754"/>
    </source>
</evidence>
<dbReference type="EMBL" id="CAEZTJ010000028">
    <property type="protein sequence ID" value="CAB4563661.1"/>
    <property type="molecule type" value="Genomic_DNA"/>
</dbReference>
<evidence type="ECO:0000256" key="1">
    <source>
        <dbReference type="ARBA" id="ARBA00012417"/>
    </source>
</evidence>
<evidence type="ECO:0000256" key="3">
    <source>
        <dbReference type="ARBA" id="ARBA00022679"/>
    </source>
</evidence>
<dbReference type="InterPro" id="IPR027417">
    <property type="entry name" value="P-loop_NTPase"/>
</dbReference>
<dbReference type="Gene3D" id="1.20.272.10">
    <property type="match status" value="1"/>
</dbReference>
<dbReference type="InterPro" id="IPR005790">
    <property type="entry name" value="DNA_polIII_delta"/>
</dbReference>
<evidence type="ECO:0000259" key="10">
    <source>
        <dbReference type="Pfam" id="PF21694"/>
    </source>
</evidence>
<keyword evidence="4" id="KW-0548">Nucleotidyltransferase</keyword>
<dbReference type="SUPFAM" id="SSF52540">
    <property type="entry name" value="P-loop containing nucleoside triphosphate hydrolases"/>
    <property type="match status" value="1"/>
</dbReference>